<protein>
    <recommendedName>
        <fullName evidence="3 11">Phosphoribosylamine--glycine ligase</fullName>
        <ecNumber evidence="3 11">6.3.4.13</ecNumber>
    </recommendedName>
    <alternativeName>
        <fullName evidence="11">GARS</fullName>
    </alternativeName>
    <alternativeName>
        <fullName evidence="9 11">Glycinamide ribonucleotide synthetase</fullName>
    </alternativeName>
    <alternativeName>
        <fullName evidence="10 11">Phosphoribosylglycinamide synthetase</fullName>
    </alternativeName>
</protein>
<keyword evidence="5 12" id="KW-0547">Nucleotide-binding</keyword>
<dbReference type="SMART" id="SM01209">
    <property type="entry name" value="GARS_A"/>
    <property type="match status" value="1"/>
</dbReference>
<evidence type="ECO:0000259" key="13">
    <source>
        <dbReference type="PROSITE" id="PS50975"/>
    </source>
</evidence>
<dbReference type="PANTHER" id="PTHR43472">
    <property type="entry name" value="PHOSPHORIBOSYLAMINE--GLYCINE LIGASE"/>
    <property type="match status" value="1"/>
</dbReference>
<dbReference type="Pfam" id="PF01071">
    <property type="entry name" value="GARS_A"/>
    <property type="match status" value="1"/>
</dbReference>
<feature type="domain" description="ATP-grasp" evidence="13">
    <location>
        <begin position="112"/>
        <end position="321"/>
    </location>
</feature>
<sequence>MMNILIVGSGAREHAIAKALNKSSHKPKLFCFGTSRNPGIQALTSDYWVGDITDSNQIEQKALQWQVNIAIIGPEAPLANGVADALWDVGIATIGPKKNLAQIETSKAFARKLMEAHQIAGLPRYKAFTSLEGIKEFLSELGENNYVVKANGLMGGKGVKVGGEHIFSFEEAITYCREIFEHNQSLVIEEKLIGQEFSFMCFSDGVSLVPMPLVQDHKRAYEHDKGPNTGGMGSYSAADHSLPFLSSEDVRAAFEINQSVIKALMAETSDKYIGIIYGGFIATAHGVYVIEFNARFGDPESLNVLSLLESDFVNLCIAMTTGNLQNESVSFFNKATVCKYTVPDGYPDNPLRHVEIDIADVEHKGSLYLAAVHQEDGKLYATGSRTAAYVGIANTLSEAEEIAEQEISHIKGPLFHRKDIGTLPLINARIEAMRKLRAL</sequence>
<comment type="caution">
    <text evidence="14">The sequence shown here is derived from an EMBL/GenBank/DDBJ whole genome shotgun (WGS) entry which is preliminary data.</text>
</comment>
<dbReference type="OrthoDB" id="9807240at2"/>
<dbReference type="Pfam" id="PF02844">
    <property type="entry name" value="GARS_N"/>
    <property type="match status" value="1"/>
</dbReference>
<evidence type="ECO:0000256" key="2">
    <source>
        <dbReference type="ARBA" id="ARBA00005174"/>
    </source>
</evidence>
<dbReference type="InterPro" id="IPR020562">
    <property type="entry name" value="PRibGlycinamide_synth_N"/>
</dbReference>
<comment type="catalytic activity">
    <reaction evidence="11">
        <text>5-phospho-beta-D-ribosylamine + glycine + ATP = N(1)-(5-phospho-beta-D-ribosyl)glycinamide + ADP + phosphate + H(+)</text>
        <dbReference type="Rhea" id="RHEA:17453"/>
        <dbReference type="ChEBI" id="CHEBI:15378"/>
        <dbReference type="ChEBI" id="CHEBI:30616"/>
        <dbReference type="ChEBI" id="CHEBI:43474"/>
        <dbReference type="ChEBI" id="CHEBI:57305"/>
        <dbReference type="ChEBI" id="CHEBI:58681"/>
        <dbReference type="ChEBI" id="CHEBI:143788"/>
        <dbReference type="ChEBI" id="CHEBI:456216"/>
        <dbReference type="EC" id="6.3.4.13"/>
    </reaction>
</comment>
<dbReference type="InterPro" id="IPR016185">
    <property type="entry name" value="PreATP-grasp_dom_sf"/>
</dbReference>
<keyword evidence="6 11" id="KW-0658">Purine biosynthesis</keyword>
<evidence type="ECO:0000256" key="1">
    <source>
        <dbReference type="ARBA" id="ARBA00001936"/>
    </source>
</evidence>
<dbReference type="GO" id="GO:0009113">
    <property type="term" value="P:purine nucleobase biosynthetic process"/>
    <property type="evidence" value="ECO:0007669"/>
    <property type="project" value="InterPro"/>
</dbReference>
<proteinExistence type="inferred from homology"/>
<evidence type="ECO:0000256" key="6">
    <source>
        <dbReference type="ARBA" id="ARBA00022755"/>
    </source>
</evidence>
<evidence type="ECO:0000256" key="11">
    <source>
        <dbReference type="HAMAP-Rule" id="MF_00138"/>
    </source>
</evidence>
<accession>A0A0A2SR44</accession>
<dbReference type="NCBIfam" id="TIGR00877">
    <property type="entry name" value="purD"/>
    <property type="match status" value="1"/>
</dbReference>
<dbReference type="RefSeq" id="WP_081964871.1">
    <property type="nucleotide sequence ID" value="NZ_JNCF01000013.1"/>
</dbReference>
<evidence type="ECO:0000256" key="8">
    <source>
        <dbReference type="ARBA" id="ARBA00038345"/>
    </source>
</evidence>
<dbReference type="EC" id="6.3.4.13" evidence="3 11"/>
<dbReference type="PANTHER" id="PTHR43472:SF1">
    <property type="entry name" value="PHOSPHORIBOSYLAMINE--GLYCINE LIGASE, CHLOROPLASTIC"/>
    <property type="match status" value="1"/>
</dbReference>
<dbReference type="GO" id="GO:0004637">
    <property type="term" value="F:phosphoribosylamine-glycine ligase activity"/>
    <property type="evidence" value="ECO:0007669"/>
    <property type="project" value="UniProtKB-UniRule"/>
</dbReference>
<dbReference type="AlphaFoldDB" id="A0A0A2SR44"/>
<dbReference type="UniPathway" id="UPA00074">
    <property type="reaction ID" value="UER00125"/>
</dbReference>
<dbReference type="InterPro" id="IPR011054">
    <property type="entry name" value="Rudment_hybrid_motif"/>
</dbReference>
<evidence type="ECO:0000313" key="14">
    <source>
        <dbReference type="EMBL" id="KGP63595.1"/>
    </source>
</evidence>
<dbReference type="Gene3D" id="3.90.600.10">
    <property type="entry name" value="Phosphoribosylglycinamide synthetase, C-terminal domain"/>
    <property type="match status" value="1"/>
</dbReference>
<evidence type="ECO:0000256" key="5">
    <source>
        <dbReference type="ARBA" id="ARBA00022741"/>
    </source>
</evidence>
<evidence type="ECO:0000313" key="15">
    <source>
        <dbReference type="Proteomes" id="UP000054422"/>
    </source>
</evidence>
<dbReference type="GO" id="GO:0046872">
    <property type="term" value="F:metal ion binding"/>
    <property type="evidence" value="ECO:0007669"/>
    <property type="project" value="InterPro"/>
</dbReference>
<reference evidence="14 15" key="1">
    <citation type="submission" date="2014-05" db="EMBL/GenBank/DDBJ databases">
        <authorList>
            <person name="Rizzardi K."/>
            <person name="Winiecka-Krusnell J."/>
            <person name="Ramliden M."/>
            <person name="Alm E."/>
            <person name="Andersson S."/>
            <person name="Byfors S."/>
        </authorList>
    </citation>
    <scope>NUCLEOTIDE SEQUENCE [LARGE SCALE GENOMIC DNA]</scope>
    <source>
        <strain evidence="14 15">LEGN</strain>
    </source>
</reference>
<dbReference type="Gene3D" id="3.30.1490.20">
    <property type="entry name" value="ATP-grasp fold, A domain"/>
    <property type="match status" value="1"/>
</dbReference>
<evidence type="ECO:0000256" key="9">
    <source>
        <dbReference type="ARBA" id="ARBA00042242"/>
    </source>
</evidence>
<dbReference type="STRING" id="1498499.EP47_06460"/>
<evidence type="ECO:0000256" key="4">
    <source>
        <dbReference type="ARBA" id="ARBA00022598"/>
    </source>
</evidence>
<dbReference type="Gene3D" id="3.40.50.20">
    <property type="match status" value="1"/>
</dbReference>
<gene>
    <name evidence="11" type="primary">purD</name>
    <name evidence="14" type="ORF">EP47_06460</name>
</gene>
<dbReference type="Pfam" id="PF02843">
    <property type="entry name" value="GARS_C"/>
    <property type="match status" value="1"/>
</dbReference>
<dbReference type="InterPro" id="IPR020560">
    <property type="entry name" value="PRibGlycinamide_synth_C-dom"/>
</dbReference>
<dbReference type="Gene3D" id="3.30.470.20">
    <property type="entry name" value="ATP-grasp fold, B domain"/>
    <property type="match status" value="1"/>
</dbReference>
<evidence type="ECO:0000256" key="7">
    <source>
        <dbReference type="ARBA" id="ARBA00022840"/>
    </source>
</evidence>
<keyword evidence="15" id="KW-1185">Reference proteome</keyword>
<dbReference type="InterPro" id="IPR011761">
    <property type="entry name" value="ATP-grasp"/>
</dbReference>
<comment type="cofactor">
    <cofactor evidence="1">
        <name>Mn(2+)</name>
        <dbReference type="ChEBI" id="CHEBI:29035"/>
    </cofactor>
</comment>
<evidence type="ECO:0000256" key="12">
    <source>
        <dbReference type="PROSITE-ProRule" id="PRU00409"/>
    </source>
</evidence>
<dbReference type="PROSITE" id="PS50975">
    <property type="entry name" value="ATP_GRASP"/>
    <property type="match status" value="1"/>
</dbReference>
<dbReference type="SUPFAM" id="SSF52440">
    <property type="entry name" value="PreATP-grasp domain"/>
    <property type="match status" value="1"/>
</dbReference>
<dbReference type="GO" id="GO:0006189">
    <property type="term" value="P:'de novo' IMP biosynthetic process"/>
    <property type="evidence" value="ECO:0007669"/>
    <property type="project" value="UniProtKB-UniRule"/>
</dbReference>
<dbReference type="SUPFAM" id="SSF56059">
    <property type="entry name" value="Glutathione synthetase ATP-binding domain-like"/>
    <property type="match status" value="1"/>
</dbReference>
<dbReference type="InterPro" id="IPR037123">
    <property type="entry name" value="PRibGlycinamide_synth_C_sf"/>
</dbReference>
<dbReference type="InterPro" id="IPR020561">
    <property type="entry name" value="PRibGlycinamid_synth_ATP-grasp"/>
</dbReference>
<dbReference type="EMBL" id="JNCF01000013">
    <property type="protein sequence ID" value="KGP63595.1"/>
    <property type="molecule type" value="Genomic_DNA"/>
</dbReference>
<dbReference type="GO" id="GO:0005524">
    <property type="term" value="F:ATP binding"/>
    <property type="evidence" value="ECO:0007669"/>
    <property type="project" value="UniProtKB-UniRule"/>
</dbReference>
<name>A0A0A2SR44_9GAMM</name>
<dbReference type="HAMAP" id="MF_00138">
    <property type="entry name" value="GARS"/>
    <property type="match status" value="1"/>
</dbReference>
<dbReference type="SMART" id="SM01210">
    <property type="entry name" value="GARS_C"/>
    <property type="match status" value="1"/>
</dbReference>
<dbReference type="InterPro" id="IPR000115">
    <property type="entry name" value="PRibGlycinamide_synth"/>
</dbReference>
<dbReference type="SUPFAM" id="SSF51246">
    <property type="entry name" value="Rudiment single hybrid motif"/>
    <property type="match status" value="1"/>
</dbReference>
<keyword evidence="4 11" id="KW-0436">Ligase</keyword>
<dbReference type="InterPro" id="IPR013815">
    <property type="entry name" value="ATP_grasp_subdomain_1"/>
</dbReference>
<dbReference type="Proteomes" id="UP000054422">
    <property type="component" value="Unassembled WGS sequence"/>
</dbReference>
<keyword evidence="7 12" id="KW-0067">ATP-binding</keyword>
<organism evidence="14 15">
    <name type="scientific">Legionella norrlandica</name>
    <dbReference type="NCBI Taxonomy" id="1498499"/>
    <lineage>
        <taxon>Bacteria</taxon>
        <taxon>Pseudomonadati</taxon>
        <taxon>Pseudomonadota</taxon>
        <taxon>Gammaproteobacteria</taxon>
        <taxon>Legionellales</taxon>
        <taxon>Legionellaceae</taxon>
        <taxon>Legionella</taxon>
    </lineage>
</organism>
<evidence type="ECO:0000256" key="3">
    <source>
        <dbReference type="ARBA" id="ARBA00013255"/>
    </source>
</evidence>
<evidence type="ECO:0000256" key="10">
    <source>
        <dbReference type="ARBA" id="ARBA00042864"/>
    </source>
</evidence>
<comment type="similarity">
    <text evidence="8 11">Belongs to the GARS family.</text>
</comment>
<comment type="pathway">
    <text evidence="2 11">Purine metabolism; IMP biosynthesis via de novo pathway; N(1)-(5-phospho-D-ribosyl)glycinamide from 5-phospho-alpha-D-ribose 1-diphosphate: step 2/2.</text>
</comment>